<sequence length="59" mass="6852">MKRTDIMGRNELRDGVEKVKKYYIDSLLEAGIFYEHDSDPASLPLSELENMFRMLGSLK</sequence>
<keyword evidence="2" id="KW-1185">Reference proteome</keyword>
<name>A0ABQ1NJK6_9BACI</name>
<dbReference type="EMBL" id="BMCJ01000001">
    <property type="protein sequence ID" value="GGC78931.1"/>
    <property type="molecule type" value="Genomic_DNA"/>
</dbReference>
<protein>
    <recommendedName>
        <fullName evidence="3">Fur-regulated basic protein A</fullName>
    </recommendedName>
</protein>
<reference evidence="2" key="1">
    <citation type="journal article" date="2019" name="Int. J. Syst. Evol. Microbiol.">
        <title>The Global Catalogue of Microorganisms (GCM) 10K type strain sequencing project: providing services to taxonomists for standard genome sequencing and annotation.</title>
        <authorList>
            <consortium name="The Broad Institute Genomics Platform"/>
            <consortium name="The Broad Institute Genome Sequencing Center for Infectious Disease"/>
            <person name="Wu L."/>
            <person name="Ma J."/>
        </authorList>
    </citation>
    <scope>NUCLEOTIDE SEQUENCE [LARGE SCALE GENOMIC DNA]</scope>
    <source>
        <strain evidence="2">CCM 7282</strain>
    </source>
</reference>
<comment type="caution">
    <text evidence="1">The sequence shown here is derived from an EMBL/GenBank/DDBJ whole genome shotgun (WGS) entry which is preliminary data.</text>
</comment>
<accession>A0ABQ1NJK6</accession>
<gene>
    <name evidence="1" type="ORF">GCM10007216_06800</name>
</gene>
<evidence type="ECO:0008006" key="3">
    <source>
        <dbReference type="Google" id="ProtNLM"/>
    </source>
</evidence>
<evidence type="ECO:0000313" key="1">
    <source>
        <dbReference type="EMBL" id="GGC78931.1"/>
    </source>
</evidence>
<dbReference type="RefSeq" id="WP_062445365.1">
    <property type="nucleotide sequence ID" value="NZ_BMCJ01000001.1"/>
</dbReference>
<dbReference type="Proteomes" id="UP000619534">
    <property type="component" value="Unassembled WGS sequence"/>
</dbReference>
<organism evidence="1 2">
    <name type="scientific">Thalassobacillus devorans</name>
    <dbReference type="NCBI Taxonomy" id="279813"/>
    <lineage>
        <taxon>Bacteria</taxon>
        <taxon>Bacillati</taxon>
        <taxon>Bacillota</taxon>
        <taxon>Bacilli</taxon>
        <taxon>Bacillales</taxon>
        <taxon>Bacillaceae</taxon>
        <taxon>Thalassobacillus</taxon>
    </lineage>
</organism>
<proteinExistence type="predicted"/>
<evidence type="ECO:0000313" key="2">
    <source>
        <dbReference type="Proteomes" id="UP000619534"/>
    </source>
</evidence>